<dbReference type="EMBL" id="CP093348">
    <property type="protein sequence ID" value="WOH06925.1"/>
    <property type="molecule type" value="Genomic_DNA"/>
</dbReference>
<gene>
    <name evidence="6" type="ORF">DCAR_0626354</name>
</gene>
<evidence type="ECO:0000256" key="1">
    <source>
        <dbReference type="ARBA" id="ARBA00005405"/>
    </source>
</evidence>
<dbReference type="GO" id="GO:0030154">
    <property type="term" value="P:cell differentiation"/>
    <property type="evidence" value="ECO:0007669"/>
    <property type="project" value="UniProtKB-KW"/>
</dbReference>
<protein>
    <submittedName>
        <fullName evidence="6">Uncharacterized protein</fullName>
    </submittedName>
</protein>
<dbReference type="Gramene" id="KZM92535">
    <property type="protein sequence ID" value="KZM92535"/>
    <property type="gene ID" value="DCAR_020100"/>
</dbReference>
<evidence type="ECO:0000256" key="4">
    <source>
        <dbReference type="ARBA" id="ARBA00023054"/>
    </source>
</evidence>
<reference evidence="6" key="2">
    <citation type="submission" date="2022-03" db="EMBL/GenBank/DDBJ databases">
        <title>Draft title - Genomic analysis of global carrot germplasm unveils the trajectory of domestication and the origin of high carotenoid orange carrot.</title>
        <authorList>
            <person name="Iorizzo M."/>
            <person name="Ellison S."/>
            <person name="Senalik D."/>
            <person name="Macko-Podgorni A."/>
            <person name="Grzebelus D."/>
            <person name="Bostan H."/>
            <person name="Rolling W."/>
            <person name="Curaba J."/>
            <person name="Simon P."/>
        </authorList>
    </citation>
    <scope>NUCLEOTIDE SEQUENCE</scope>
    <source>
        <tissue evidence="6">Leaf</tissue>
    </source>
</reference>
<name>A0A164X0P1_DAUCS</name>
<evidence type="ECO:0000256" key="5">
    <source>
        <dbReference type="ARBA" id="ARBA00023089"/>
    </source>
</evidence>
<keyword evidence="2" id="KW-0217">Developmental protein</keyword>
<reference evidence="6" key="1">
    <citation type="journal article" date="2016" name="Nat. Genet.">
        <title>A high-quality carrot genome assembly provides new insights into carotenoid accumulation and asterid genome evolution.</title>
        <authorList>
            <person name="Iorizzo M."/>
            <person name="Ellison S."/>
            <person name="Senalik D."/>
            <person name="Zeng P."/>
            <person name="Satapoomin P."/>
            <person name="Huang J."/>
            <person name="Bowman M."/>
            <person name="Iovene M."/>
            <person name="Sanseverino W."/>
            <person name="Cavagnaro P."/>
            <person name="Yildiz M."/>
            <person name="Macko-Podgorni A."/>
            <person name="Moranska E."/>
            <person name="Grzebelus E."/>
            <person name="Grzebelus D."/>
            <person name="Ashrafi H."/>
            <person name="Zheng Z."/>
            <person name="Cheng S."/>
            <person name="Spooner D."/>
            <person name="Van Deynze A."/>
            <person name="Simon P."/>
        </authorList>
    </citation>
    <scope>NUCLEOTIDE SEQUENCE</scope>
    <source>
        <tissue evidence="6">Leaf</tissue>
    </source>
</reference>
<keyword evidence="4" id="KW-0175">Coiled coil</keyword>
<dbReference type="Proteomes" id="UP000077755">
    <property type="component" value="Chromosome 6"/>
</dbReference>
<proteinExistence type="inferred from homology"/>
<keyword evidence="3" id="KW-0221">Differentiation</keyword>
<accession>A0A164X0P1</accession>
<dbReference type="OMA" id="AHINTTK"/>
<dbReference type="InterPro" id="IPR040353">
    <property type="entry name" value="FLX/FLX-like"/>
</dbReference>
<dbReference type="PANTHER" id="PTHR33405:SF18">
    <property type="entry name" value="PROTEIN FLX-LIKE 4"/>
    <property type="match status" value="1"/>
</dbReference>
<evidence type="ECO:0000313" key="6">
    <source>
        <dbReference type="EMBL" id="WOH06925.1"/>
    </source>
</evidence>
<dbReference type="GO" id="GO:0009908">
    <property type="term" value="P:flower development"/>
    <property type="evidence" value="ECO:0007669"/>
    <property type="project" value="UniProtKB-KW"/>
</dbReference>
<comment type="similarity">
    <text evidence="1">Belongs to the FLX family.</text>
</comment>
<sequence>MADGQGRRSGQAPFYAVNRTLEEELAAQGAEVERLLAENQRLSATKGYLEHCVVVSQQDIQRLGAHINTTKTEADAQVRAMEEKIAKLEAEKSAAESIKEELHQAHTEAQGLLETNRKLSGQIQQALQETEIAKADIKRLPELQSTLERMKNEYQMLRKTFNQEKGQNVAKIEKIRVMEVDLARETEARNFMRTQVANAARRARVPADMTEFWFSGGIIVPSGVGNHTATGNSGGAAFPGSAGGAD</sequence>
<organism evidence="6 7">
    <name type="scientific">Daucus carota subsp. sativus</name>
    <name type="common">Carrot</name>
    <dbReference type="NCBI Taxonomy" id="79200"/>
    <lineage>
        <taxon>Eukaryota</taxon>
        <taxon>Viridiplantae</taxon>
        <taxon>Streptophyta</taxon>
        <taxon>Embryophyta</taxon>
        <taxon>Tracheophyta</taxon>
        <taxon>Spermatophyta</taxon>
        <taxon>Magnoliopsida</taxon>
        <taxon>eudicotyledons</taxon>
        <taxon>Gunneridae</taxon>
        <taxon>Pentapetalae</taxon>
        <taxon>asterids</taxon>
        <taxon>campanulids</taxon>
        <taxon>Apiales</taxon>
        <taxon>Apiaceae</taxon>
        <taxon>Apioideae</taxon>
        <taxon>Scandiceae</taxon>
        <taxon>Daucinae</taxon>
        <taxon>Daucus</taxon>
        <taxon>Daucus sect. Daucus</taxon>
    </lineage>
</organism>
<dbReference type="AlphaFoldDB" id="A0A164X0P1"/>
<keyword evidence="5" id="KW-0287">Flowering</keyword>
<keyword evidence="7" id="KW-1185">Reference proteome</keyword>
<evidence type="ECO:0000256" key="3">
    <source>
        <dbReference type="ARBA" id="ARBA00022782"/>
    </source>
</evidence>
<dbReference type="PANTHER" id="PTHR33405">
    <property type="entry name" value="PROTEIN FLX-LIKE 2"/>
    <property type="match status" value="1"/>
</dbReference>
<evidence type="ECO:0000313" key="7">
    <source>
        <dbReference type="Proteomes" id="UP000077755"/>
    </source>
</evidence>
<evidence type="ECO:0000256" key="2">
    <source>
        <dbReference type="ARBA" id="ARBA00022473"/>
    </source>
</evidence>